<dbReference type="GO" id="GO:0005886">
    <property type="term" value="C:plasma membrane"/>
    <property type="evidence" value="ECO:0007669"/>
    <property type="project" value="UniProtKB-SubCell"/>
</dbReference>
<dbReference type="GO" id="GO:0004100">
    <property type="term" value="F:chitin synthase activity"/>
    <property type="evidence" value="ECO:0007669"/>
    <property type="project" value="UniProtKB-EC"/>
</dbReference>
<evidence type="ECO:0000256" key="5">
    <source>
        <dbReference type="ARBA" id="ARBA00022679"/>
    </source>
</evidence>
<dbReference type="InterPro" id="IPR004835">
    <property type="entry name" value="Chitin_synth"/>
</dbReference>
<evidence type="ECO:0000256" key="10">
    <source>
        <dbReference type="SAM" id="Phobius"/>
    </source>
</evidence>
<evidence type="ECO:0000256" key="9">
    <source>
        <dbReference type="ARBA" id="ARBA00023180"/>
    </source>
</evidence>
<evidence type="ECO:0000256" key="6">
    <source>
        <dbReference type="ARBA" id="ARBA00022692"/>
    </source>
</evidence>
<dbReference type="OrthoDB" id="370884at2759"/>
<evidence type="ECO:0000313" key="11">
    <source>
        <dbReference type="EMBL" id="KAG5460350.1"/>
    </source>
</evidence>
<feature type="non-terminal residue" evidence="11">
    <location>
        <position position="1"/>
    </location>
</feature>
<comment type="caution">
    <text evidence="11">The sequence shown here is derived from an EMBL/GenBank/DDBJ whole genome shotgun (WGS) entry which is preliminary data.</text>
</comment>
<keyword evidence="7 10" id="KW-1133">Transmembrane helix</keyword>
<dbReference type="PANTHER" id="PTHR22914:SF13">
    <property type="entry name" value="CHITIN SYNTHASE"/>
    <property type="match status" value="1"/>
</dbReference>
<feature type="transmembrane region" description="Helical" evidence="10">
    <location>
        <begin position="103"/>
        <end position="124"/>
    </location>
</feature>
<evidence type="ECO:0000313" key="12">
    <source>
        <dbReference type="Proteomes" id="UP000673691"/>
    </source>
</evidence>
<name>A0A8H7ZVU8_9FUNG</name>
<keyword evidence="5" id="KW-0808">Transferase</keyword>
<dbReference type="AlphaFoldDB" id="A0A8H7ZVU8"/>
<dbReference type="EMBL" id="JAEFCI010005349">
    <property type="protein sequence ID" value="KAG5460350.1"/>
    <property type="molecule type" value="Genomic_DNA"/>
</dbReference>
<reference evidence="11 12" key="1">
    <citation type="journal article" name="Sci. Rep.">
        <title>Genome-scale phylogenetic analyses confirm Olpidium as the closest living zoosporic fungus to the non-flagellated, terrestrial fungi.</title>
        <authorList>
            <person name="Chang Y."/>
            <person name="Rochon D."/>
            <person name="Sekimoto S."/>
            <person name="Wang Y."/>
            <person name="Chovatia M."/>
            <person name="Sandor L."/>
            <person name="Salamov A."/>
            <person name="Grigoriev I.V."/>
            <person name="Stajich J.E."/>
            <person name="Spatafora J.W."/>
        </authorList>
    </citation>
    <scope>NUCLEOTIDE SEQUENCE [LARGE SCALE GENOMIC DNA]</scope>
    <source>
        <strain evidence="11">S191</strain>
    </source>
</reference>
<organism evidence="11 12">
    <name type="scientific">Olpidium bornovanus</name>
    <dbReference type="NCBI Taxonomy" id="278681"/>
    <lineage>
        <taxon>Eukaryota</taxon>
        <taxon>Fungi</taxon>
        <taxon>Fungi incertae sedis</taxon>
        <taxon>Olpidiomycota</taxon>
        <taxon>Olpidiomycotina</taxon>
        <taxon>Olpidiomycetes</taxon>
        <taxon>Olpidiales</taxon>
        <taxon>Olpidiaceae</taxon>
        <taxon>Olpidium</taxon>
    </lineage>
</organism>
<dbReference type="Pfam" id="PF03142">
    <property type="entry name" value="Chitin_synth_2"/>
    <property type="match status" value="1"/>
</dbReference>
<dbReference type="Gene3D" id="3.90.550.10">
    <property type="entry name" value="Spore Coat Polysaccharide Biosynthesis Protein SpsA, Chain A"/>
    <property type="match status" value="1"/>
</dbReference>
<dbReference type="GO" id="GO:0030428">
    <property type="term" value="C:cell septum"/>
    <property type="evidence" value="ECO:0007669"/>
    <property type="project" value="TreeGrafter"/>
</dbReference>
<comment type="subcellular location">
    <subcellularLocation>
        <location evidence="1">Cell membrane</location>
        <topology evidence="1">Multi-pass membrane protein</topology>
    </subcellularLocation>
</comment>
<dbReference type="Proteomes" id="UP000673691">
    <property type="component" value="Unassembled WGS sequence"/>
</dbReference>
<keyword evidence="3" id="KW-1003">Cell membrane</keyword>
<dbReference type="PANTHER" id="PTHR22914">
    <property type="entry name" value="CHITIN SYNTHASE"/>
    <property type="match status" value="1"/>
</dbReference>
<dbReference type="EC" id="2.4.1.16" evidence="2"/>
<keyword evidence="8 10" id="KW-0472">Membrane</keyword>
<proteinExistence type="predicted"/>
<accession>A0A8H7ZVU8</accession>
<keyword evidence="12" id="KW-1185">Reference proteome</keyword>
<evidence type="ECO:0000256" key="8">
    <source>
        <dbReference type="ARBA" id="ARBA00023136"/>
    </source>
</evidence>
<dbReference type="GO" id="GO:0006031">
    <property type="term" value="P:chitin biosynthetic process"/>
    <property type="evidence" value="ECO:0007669"/>
    <property type="project" value="TreeGrafter"/>
</dbReference>
<dbReference type="GO" id="GO:0031505">
    <property type="term" value="P:fungal-type cell wall organization"/>
    <property type="evidence" value="ECO:0007669"/>
    <property type="project" value="TreeGrafter"/>
</dbReference>
<keyword evidence="4" id="KW-0328">Glycosyltransferase</keyword>
<evidence type="ECO:0000256" key="1">
    <source>
        <dbReference type="ARBA" id="ARBA00004651"/>
    </source>
</evidence>
<keyword evidence="9" id="KW-0325">Glycoprotein</keyword>
<evidence type="ECO:0000256" key="4">
    <source>
        <dbReference type="ARBA" id="ARBA00022676"/>
    </source>
</evidence>
<evidence type="ECO:0000256" key="7">
    <source>
        <dbReference type="ARBA" id="ARBA00022989"/>
    </source>
</evidence>
<evidence type="ECO:0000256" key="2">
    <source>
        <dbReference type="ARBA" id="ARBA00012543"/>
    </source>
</evidence>
<sequence>PPAPASSPRQFFRSNFFAGHIGVTAAEIDQRRRAGRLVSAIGGDVYDLTLYDQGQRIFLAPPNYTPMGSKDFLPASLIQLFTGGSSDVTVDTRRSPQCMFSDYVLLVSSILLMSIIGFKFLAALQLSAIREPEEHEKFVIIQVPCYTEDEDSLRKTIDSVAVLRYDDKRKLLVVIADGMIVGGGNDKPTPQIVLDILGHEQDADSEPESLSFLSIGEGNRQHNMGKVYAGLYECKGHVIPYVVVVKVGKATERSRPGNRGKRDSQMILMRFLHHVHHGTPMNPLELEIYHQIKNVIGVHPTFYEYILMVDADTEVLPDSLNRMVSCMVHDSRIMGLCGETSISNEKSTW</sequence>
<protein>
    <recommendedName>
        <fullName evidence="2">chitin synthase</fullName>
        <ecNumber evidence="2">2.4.1.16</ecNumber>
    </recommendedName>
</protein>
<keyword evidence="6 10" id="KW-0812">Transmembrane</keyword>
<evidence type="ECO:0000256" key="3">
    <source>
        <dbReference type="ARBA" id="ARBA00022475"/>
    </source>
</evidence>
<dbReference type="SUPFAM" id="SSF53448">
    <property type="entry name" value="Nucleotide-diphospho-sugar transferases"/>
    <property type="match status" value="1"/>
</dbReference>
<gene>
    <name evidence="11" type="ORF">BJ554DRAFT_7613</name>
</gene>
<dbReference type="InterPro" id="IPR029044">
    <property type="entry name" value="Nucleotide-diphossugar_trans"/>
</dbReference>
<feature type="non-terminal residue" evidence="11">
    <location>
        <position position="349"/>
    </location>
</feature>